<evidence type="ECO:0000256" key="11">
    <source>
        <dbReference type="RuleBase" id="RU364143"/>
    </source>
</evidence>
<dbReference type="EMBL" id="KZ859025">
    <property type="protein sequence ID" value="RDW24677.1"/>
    <property type="molecule type" value="Genomic_DNA"/>
</dbReference>
<dbReference type="Gene3D" id="3.10.450.580">
    <property type="entry name" value="Mediator complex, subunit Med6"/>
    <property type="match status" value="1"/>
</dbReference>
<dbReference type="OMA" id="ERPPFLW"/>
<dbReference type="Proteomes" id="UP000256601">
    <property type="component" value="Unassembled WGS sequence"/>
</dbReference>
<reference evidence="13 15" key="1">
    <citation type="journal article" date="2016" name="PLoS ONE">
        <title>Sequence Assembly of Yarrowia lipolytica Strain W29/CLIB89 Shows Transposable Element Diversity.</title>
        <authorList>
            <person name="Magnan C."/>
            <person name="Yu J."/>
            <person name="Chang I."/>
            <person name="Jahn E."/>
            <person name="Kanomata Y."/>
            <person name="Wu J."/>
            <person name="Zeller M."/>
            <person name="Oakes M."/>
            <person name="Baldi P."/>
            <person name="Sandmeyer S."/>
        </authorList>
    </citation>
    <scope>NUCLEOTIDE SEQUENCE [LARGE SCALE GENOMIC DNA]</scope>
    <source>
        <strain evidence="13">CLIB89</strain>
        <strain evidence="15">CLIB89(W29)</strain>
    </source>
</reference>
<evidence type="ECO:0000256" key="8">
    <source>
        <dbReference type="ARBA" id="ARBA00023242"/>
    </source>
</evidence>
<dbReference type="OrthoDB" id="344220at2759"/>
<dbReference type="eggNOG" id="KOG3169">
    <property type="taxonomic scope" value="Eukaryota"/>
</dbReference>
<evidence type="ECO:0000256" key="9">
    <source>
        <dbReference type="ARBA" id="ARBA00025687"/>
    </source>
</evidence>
<feature type="region of interest" description="Disordered" evidence="12">
    <location>
        <begin position="204"/>
        <end position="227"/>
    </location>
</feature>
<comment type="subcellular location">
    <subcellularLocation>
        <location evidence="1 11">Nucleus</location>
    </subcellularLocation>
</comment>
<dbReference type="PANTHER" id="PTHR13104">
    <property type="entry name" value="MED-6-RELATED"/>
    <property type="match status" value="1"/>
</dbReference>
<evidence type="ECO:0000256" key="10">
    <source>
        <dbReference type="ARBA" id="ARBA00031259"/>
    </source>
</evidence>
<feature type="region of interest" description="Disordered" evidence="12">
    <location>
        <begin position="149"/>
        <end position="172"/>
    </location>
</feature>
<dbReference type="SMR" id="A0A1H6PKF0"/>
<dbReference type="EMBL" id="CP017557">
    <property type="protein sequence ID" value="AOW06289.1"/>
    <property type="molecule type" value="Genomic_DNA"/>
</dbReference>
<accession>A0A1H6PKF0</accession>
<dbReference type="AlphaFoldDB" id="A0A1H6PKF0"/>
<evidence type="ECO:0000256" key="2">
    <source>
        <dbReference type="ARBA" id="ARBA00007526"/>
    </source>
</evidence>
<sequence>MENLDEVQWRSPEWIQAHQGLRTDNVLDYFAESPFYDRVSNNQVLRMQTQFNQQQTGQLTPQHFEQELQKMTGIEFVITHVREPDLWVIKKQNRLNPQQTTPISTYFVINENVYMAPTVAAIMQSRVLSTSMFLKRALEEAIELPSYSPSQGYTYEDSQLTTAGDDDSTPQASKAELGLLERSFRAAISGQQKYVSDIAPISSQSESAASSVPGTPVLKGRKLPLKK</sequence>
<evidence type="ECO:0000313" key="14">
    <source>
        <dbReference type="EMBL" id="RDW24677.1"/>
    </source>
</evidence>
<dbReference type="InterPro" id="IPR007018">
    <property type="entry name" value="Mediator_Med6"/>
</dbReference>
<dbReference type="GO" id="GO:0060261">
    <property type="term" value="P:positive regulation of transcription initiation by RNA polymerase II"/>
    <property type="evidence" value="ECO:0007669"/>
    <property type="project" value="EnsemblFungi"/>
</dbReference>
<dbReference type="InterPro" id="IPR038566">
    <property type="entry name" value="Mediator_Med6_sf"/>
</dbReference>
<dbReference type="Proteomes" id="UP000182444">
    <property type="component" value="Chromosome 1E"/>
</dbReference>
<keyword evidence="8 11" id="KW-0539">Nucleus</keyword>
<reference evidence="14 16" key="2">
    <citation type="submission" date="2018-07" db="EMBL/GenBank/DDBJ databases">
        <title>Draft Genome Assemblies for Five Robust Yarrowia lipolytica Strains Exhibiting High Lipid Production and Pentose Sugar Utilization and Sugar Alcohol Secretion from Undetoxified Lignocellulosic Biomass Hydrolysates.</title>
        <authorList>
            <consortium name="DOE Joint Genome Institute"/>
            <person name="Walker C."/>
            <person name="Ryu S."/>
            <person name="Na H."/>
            <person name="Zane M."/>
            <person name="LaButti K."/>
            <person name="Lipzen A."/>
            <person name="Haridas S."/>
            <person name="Barry K."/>
            <person name="Grigoriev I.V."/>
            <person name="Quarterman J."/>
            <person name="Slininger P."/>
            <person name="Dien B."/>
            <person name="Trinh C.T."/>
        </authorList>
    </citation>
    <scope>NUCLEOTIDE SEQUENCE [LARGE SCALE GENOMIC DNA]</scope>
    <source>
        <strain evidence="14 16">YB392</strain>
    </source>
</reference>
<dbReference type="Pfam" id="PF04934">
    <property type="entry name" value="Med6"/>
    <property type="match status" value="1"/>
</dbReference>
<evidence type="ECO:0000256" key="1">
    <source>
        <dbReference type="ARBA" id="ARBA00004123"/>
    </source>
</evidence>
<evidence type="ECO:0000313" key="13">
    <source>
        <dbReference type="EMBL" id="AOW06289.1"/>
    </source>
</evidence>
<keyword evidence="7 11" id="KW-0804">Transcription</keyword>
<feature type="compositionally biased region" description="Polar residues" evidence="12">
    <location>
        <begin position="149"/>
        <end position="162"/>
    </location>
</feature>
<dbReference type="FunFam" id="3.10.450.580:FF:000004">
    <property type="entry name" value="Mediator of RNA polymerase II transcription subunit 6"/>
    <property type="match status" value="1"/>
</dbReference>
<proteinExistence type="inferred from homology"/>
<dbReference type="RefSeq" id="XP_504682.1">
    <property type="nucleotide sequence ID" value="XM_504682.1"/>
</dbReference>
<dbReference type="VEuPathDB" id="FungiDB:YALI0_E32373g"/>
<gene>
    <name evidence="11" type="primary">MED6</name>
    <name evidence="14" type="ORF">B0I71DRAFT_133878</name>
    <name evidence="13" type="ORF">YALI1_E38329g</name>
</gene>
<evidence type="ECO:0000256" key="7">
    <source>
        <dbReference type="ARBA" id="ARBA00023163"/>
    </source>
</evidence>
<keyword evidence="6 11" id="KW-0010">Activator</keyword>
<evidence type="ECO:0000256" key="3">
    <source>
        <dbReference type="ARBA" id="ARBA00011837"/>
    </source>
</evidence>
<protein>
    <recommendedName>
        <fullName evidence="4 11">Mediator of RNA polymerase II transcription subunit 6</fullName>
    </recommendedName>
    <alternativeName>
        <fullName evidence="10 11">Mediator complex subunit 6</fullName>
    </alternativeName>
</protein>
<dbReference type="GO" id="GO:0003713">
    <property type="term" value="F:transcription coactivator activity"/>
    <property type="evidence" value="ECO:0007669"/>
    <property type="project" value="EnsemblFungi"/>
</dbReference>
<evidence type="ECO:0000256" key="4">
    <source>
        <dbReference type="ARBA" id="ARBA00020634"/>
    </source>
</evidence>
<dbReference type="GO" id="GO:0051123">
    <property type="term" value="P:RNA polymerase II preinitiation complex assembly"/>
    <property type="evidence" value="ECO:0007669"/>
    <property type="project" value="EnsemblFungi"/>
</dbReference>
<evidence type="ECO:0000256" key="5">
    <source>
        <dbReference type="ARBA" id="ARBA00023015"/>
    </source>
</evidence>
<keyword evidence="5 11" id="KW-0805">Transcription regulation</keyword>
<comment type="function">
    <text evidence="9 11">Component of the Mediator complex, a coactivator involved in the regulated transcription of nearly all RNA polymerase II-dependent genes. Mediator functions as a bridge to convey information from gene-specific regulatory proteins to the basal RNA polymerase II transcription machinery. Mediator is recruited to promoters by direct interactions with regulatory proteins and serves as a scaffold for the assembly of a functional preinitiation complex with RNA polymerase II and the general transcription factors.</text>
</comment>
<comment type="subunit">
    <text evidence="3 11">Component of the Mediator complex.</text>
</comment>
<evidence type="ECO:0000313" key="16">
    <source>
        <dbReference type="Proteomes" id="UP000256601"/>
    </source>
</evidence>
<evidence type="ECO:0000256" key="6">
    <source>
        <dbReference type="ARBA" id="ARBA00023159"/>
    </source>
</evidence>
<organism evidence="13 15">
    <name type="scientific">Yarrowia lipolytica</name>
    <name type="common">Candida lipolytica</name>
    <dbReference type="NCBI Taxonomy" id="4952"/>
    <lineage>
        <taxon>Eukaryota</taxon>
        <taxon>Fungi</taxon>
        <taxon>Dikarya</taxon>
        <taxon>Ascomycota</taxon>
        <taxon>Saccharomycotina</taxon>
        <taxon>Dipodascomycetes</taxon>
        <taxon>Dipodascales</taxon>
        <taxon>Dipodascales incertae sedis</taxon>
        <taxon>Yarrowia</taxon>
    </lineage>
</organism>
<dbReference type="GO" id="GO:0016592">
    <property type="term" value="C:mediator complex"/>
    <property type="evidence" value="ECO:0007669"/>
    <property type="project" value="EnsemblFungi"/>
</dbReference>
<evidence type="ECO:0000313" key="15">
    <source>
        <dbReference type="Proteomes" id="UP000182444"/>
    </source>
</evidence>
<evidence type="ECO:0000256" key="12">
    <source>
        <dbReference type="SAM" id="MobiDB-lite"/>
    </source>
</evidence>
<name>A0A1H6PKF0_YARLL</name>
<dbReference type="VEuPathDB" id="FungiDB:YALI1_E38329g"/>
<comment type="similarity">
    <text evidence="2 11">Belongs to the Mediator complex subunit 6 family.</text>
</comment>
<dbReference type="GeneID" id="2912825"/>
<dbReference type="GO" id="GO:0032968">
    <property type="term" value="P:positive regulation of transcription elongation by RNA polymerase II"/>
    <property type="evidence" value="ECO:0007669"/>
    <property type="project" value="EnsemblFungi"/>
</dbReference>
<dbReference type="KEGG" id="yli:2912825"/>
<dbReference type="GO" id="GO:0070847">
    <property type="term" value="C:core mediator complex"/>
    <property type="evidence" value="ECO:0007669"/>
    <property type="project" value="EnsemblFungi"/>
</dbReference>